<sequence length="118" mass="12629">MNKLTKAFIAAGLLCFGSAQATVRYTDAQIIEIEVSDTQIFVFFQVMSGDVPPLGNGGTNSLPNRPYLTLAGTAAEVASRKHMLATALAAKASGAPVRVRWDDTSATPDRVEYLLVRN</sequence>
<feature type="chain" id="PRO_5032268507" evidence="1">
    <location>
        <begin position="22"/>
        <end position="118"/>
    </location>
</feature>
<dbReference type="Proteomes" id="UP000445000">
    <property type="component" value="Unassembled WGS sequence"/>
</dbReference>
<name>A0A829Y849_9GAMM</name>
<feature type="signal peptide" evidence="1">
    <location>
        <begin position="1"/>
        <end position="21"/>
    </location>
</feature>
<proteinExistence type="predicted"/>
<protein>
    <submittedName>
        <fullName evidence="2">Uncharacterized protein</fullName>
    </submittedName>
</protein>
<dbReference type="AlphaFoldDB" id="A0A829Y849"/>
<evidence type="ECO:0000313" key="2">
    <source>
        <dbReference type="EMBL" id="GFE79444.1"/>
    </source>
</evidence>
<accession>A0A829Y849</accession>
<dbReference type="RefSeq" id="WP_161811113.1">
    <property type="nucleotide sequence ID" value="NZ_BLJN01000001.1"/>
</dbReference>
<reference evidence="3" key="1">
    <citation type="submission" date="2020-01" db="EMBL/GenBank/DDBJ databases">
        <title>'Steroidobacter agaridevorans' sp. nov., agar-degrading bacteria isolated from rhizosphere soils.</title>
        <authorList>
            <person name="Ikenaga M."/>
            <person name="Kataoka M."/>
            <person name="Murouchi A."/>
            <person name="Katsuragi S."/>
            <person name="Sakai M."/>
        </authorList>
    </citation>
    <scope>NUCLEOTIDE SEQUENCE [LARGE SCALE GENOMIC DNA]</scope>
    <source>
        <strain evidence="3">YU21-B</strain>
    </source>
</reference>
<organism evidence="2 3">
    <name type="scientific">Steroidobacter agaridevorans</name>
    <dbReference type="NCBI Taxonomy" id="2695856"/>
    <lineage>
        <taxon>Bacteria</taxon>
        <taxon>Pseudomonadati</taxon>
        <taxon>Pseudomonadota</taxon>
        <taxon>Gammaproteobacteria</taxon>
        <taxon>Steroidobacterales</taxon>
        <taxon>Steroidobacteraceae</taxon>
        <taxon>Steroidobacter</taxon>
    </lineage>
</organism>
<dbReference type="EMBL" id="BLJN01000001">
    <property type="protein sequence ID" value="GFE79444.1"/>
    <property type="molecule type" value="Genomic_DNA"/>
</dbReference>
<evidence type="ECO:0000313" key="3">
    <source>
        <dbReference type="Proteomes" id="UP000445000"/>
    </source>
</evidence>
<comment type="caution">
    <text evidence="2">The sequence shown here is derived from an EMBL/GenBank/DDBJ whole genome shotgun (WGS) entry which is preliminary data.</text>
</comment>
<keyword evidence="1" id="KW-0732">Signal</keyword>
<evidence type="ECO:0000256" key="1">
    <source>
        <dbReference type="SAM" id="SignalP"/>
    </source>
</evidence>
<keyword evidence="3" id="KW-1185">Reference proteome</keyword>
<gene>
    <name evidence="2" type="ORF">GCM10011487_14440</name>
</gene>